<dbReference type="Proteomes" id="UP000294028">
    <property type="component" value="Unassembled WGS sequence"/>
</dbReference>
<dbReference type="RefSeq" id="WP_129786148.1">
    <property type="nucleotide sequence ID" value="NZ_RZHH01000003.1"/>
</dbReference>
<reference evidence="2 3" key="1">
    <citation type="submission" date="2018-12" db="EMBL/GenBank/DDBJ databases">
        <title>Genome analysis provides insights into bioremediation potentialities of Halogeometricum borinquense strain N11.</title>
        <authorList>
            <person name="Najjari A."/>
            <person name="Youssef N."/>
            <person name="Fhoula I."/>
            <person name="Ben Dhia O."/>
            <person name="Mahjoubi M."/>
            <person name="Ouzari H.I."/>
            <person name="Cherif A."/>
        </authorList>
    </citation>
    <scope>NUCLEOTIDE SEQUENCE [LARGE SCALE GENOMIC DNA]</scope>
    <source>
        <strain evidence="2 3">N11</strain>
    </source>
</reference>
<sequence length="63" mass="7000">MGGRERWRSLADGRGGVRGHWCLRAGPRRHGRWQTRRLAASDARTGRRPSMAAGDRTEVSADA</sequence>
<dbReference type="AlphaFoldDB" id="A0A482T0W7"/>
<feature type="region of interest" description="Disordered" evidence="1">
    <location>
        <begin position="33"/>
        <end position="63"/>
    </location>
</feature>
<accession>A0A482T0W7</accession>
<evidence type="ECO:0000313" key="2">
    <source>
        <dbReference type="EMBL" id="RYJ08290.1"/>
    </source>
</evidence>
<evidence type="ECO:0000256" key="1">
    <source>
        <dbReference type="SAM" id="MobiDB-lite"/>
    </source>
</evidence>
<name>A0A482T0W7_9EURY</name>
<comment type="caution">
    <text evidence="2">The sequence shown here is derived from an EMBL/GenBank/DDBJ whole genome shotgun (WGS) entry which is preliminary data.</text>
</comment>
<organism evidence="2 3">
    <name type="scientific">Halogeometricum borinquense</name>
    <dbReference type="NCBI Taxonomy" id="60847"/>
    <lineage>
        <taxon>Archaea</taxon>
        <taxon>Methanobacteriati</taxon>
        <taxon>Methanobacteriota</taxon>
        <taxon>Stenosarchaea group</taxon>
        <taxon>Halobacteria</taxon>
        <taxon>Halobacteriales</taxon>
        <taxon>Haloferacaceae</taxon>
        <taxon>Halogeometricum</taxon>
    </lineage>
</organism>
<evidence type="ECO:0000313" key="3">
    <source>
        <dbReference type="Proteomes" id="UP000294028"/>
    </source>
</evidence>
<proteinExistence type="predicted"/>
<protein>
    <submittedName>
        <fullName evidence="2">Uncharacterized protein</fullName>
    </submittedName>
</protein>
<dbReference type="EMBL" id="RZHH01000003">
    <property type="protein sequence ID" value="RYJ08290.1"/>
    <property type="molecule type" value="Genomic_DNA"/>
</dbReference>
<gene>
    <name evidence="2" type="ORF">ELS19_17190</name>
</gene>